<evidence type="ECO:0000313" key="2">
    <source>
        <dbReference type="EMBL" id="KAG0715279.1"/>
    </source>
</evidence>
<evidence type="ECO:0000256" key="1">
    <source>
        <dbReference type="SAM" id="MobiDB-lite"/>
    </source>
</evidence>
<name>A0A8J5CLY6_CHIOP</name>
<dbReference type="EMBL" id="JACEEZ010019837">
    <property type="protein sequence ID" value="KAG0715279.1"/>
    <property type="molecule type" value="Genomic_DNA"/>
</dbReference>
<proteinExistence type="predicted"/>
<organism evidence="2 3">
    <name type="scientific">Chionoecetes opilio</name>
    <name type="common">Atlantic snow crab</name>
    <name type="synonym">Cancer opilio</name>
    <dbReference type="NCBI Taxonomy" id="41210"/>
    <lineage>
        <taxon>Eukaryota</taxon>
        <taxon>Metazoa</taxon>
        <taxon>Ecdysozoa</taxon>
        <taxon>Arthropoda</taxon>
        <taxon>Crustacea</taxon>
        <taxon>Multicrustacea</taxon>
        <taxon>Malacostraca</taxon>
        <taxon>Eumalacostraca</taxon>
        <taxon>Eucarida</taxon>
        <taxon>Decapoda</taxon>
        <taxon>Pleocyemata</taxon>
        <taxon>Brachyura</taxon>
        <taxon>Eubrachyura</taxon>
        <taxon>Majoidea</taxon>
        <taxon>Majidae</taxon>
        <taxon>Chionoecetes</taxon>
    </lineage>
</organism>
<gene>
    <name evidence="2" type="ORF">GWK47_012306</name>
</gene>
<dbReference type="AlphaFoldDB" id="A0A8J5CLY6"/>
<feature type="region of interest" description="Disordered" evidence="1">
    <location>
        <begin position="157"/>
        <end position="194"/>
    </location>
</feature>
<reference evidence="2" key="1">
    <citation type="submission" date="2020-07" db="EMBL/GenBank/DDBJ databases">
        <title>The High-quality genome of the commercially important snow crab, Chionoecetes opilio.</title>
        <authorList>
            <person name="Jeong J.-H."/>
            <person name="Ryu S."/>
        </authorList>
    </citation>
    <scope>NUCLEOTIDE SEQUENCE</scope>
    <source>
        <strain evidence="2">MADBK_172401_WGS</strain>
        <tissue evidence="2">Digestive gland</tissue>
    </source>
</reference>
<dbReference type="Proteomes" id="UP000770661">
    <property type="component" value="Unassembled WGS sequence"/>
</dbReference>
<evidence type="ECO:0000313" key="3">
    <source>
        <dbReference type="Proteomes" id="UP000770661"/>
    </source>
</evidence>
<feature type="compositionally biased region" description="Gly residues" evidence="1">
    <location>
        <begin position="185"/>
        <end position="194"/>
    </location>
</feature>
<accession>A0A8J5CLY6</accession>
<protein>
    <submittedName>
        <fullName evidence="2">Uncharacterized protein</fullName>
    </submittedName>
</protein>
<feature type="region of interest" description="Disordered" evidence="1">
    <location>
        <begin position="10"/>
        <end position="51"/>
    </location>
</feature>
<comment type="caution">
    <text evidence="2">The sequence shown here is derived from an EMBL/GenBank/DDBJ whole genome shotgun (WGS) entry which is preliminary data.</text>
</comment>
<sequence>MSLYWTLVQEGDEESEPLPGRRGEPARDPGIMRGGVAGRGRRQGRPEVRGWPSFMAGPLHIQAVARPVRVEAGRGGALESCRRVEVAAAACATLFTPRPRLYGGAGHGWRRGGAQHGGLRGGAGHCGAGRCWAGGHGHHHPRAGLLQASRWCRSGRPAHRVGAGRGGAGQNVRPPRRSIPVWRQSGGGAAGVTC</sequence>
<keyword evidence="3" id="KW-1185">Reference proteome</keyword>